<reference evidence="2 3" key="1">
    <citation type="submission" date="2018-02" db="EMBL/GenBank/DDBJ databases">
        <title>Reclassifiation of [Polyangium] brachysporum DSM 7029 as Guopingzhaonella breviflexa gen. nov., sp. nov., a member of the family Comamonadaceae.</title>
        <authorList>
            <person name="Tang B."/>
        </authorList>
    </citation>
    <scope>NUCLEOTIDE SEQUENCE [LARGE SCALE GENOMIC DNA]</scope>
    <source>
        <strain evidence="2 3">BCRC 80649</strain>
    </source>
</reference>
<dbReference type="InterPro" id="IPR049802">
    <property type="entry name" value="RhsC-like_FIX"/>
</dbReference>
<dbReference type="AlphaFoldDB" id="A0A2S5SVE0"/>
<name>A0A2S5SVE0_9BURK</name>
<feature type="transmembrane region" description="Helical" evidence="1">
    <location>
        <begin position="90"/>
        <end position="110"/>
    </location>
</feature>
<organism evidence="2 3">
    <name type="scientific">Caldimonas caldifontis</name>
    <dbReference type="NCBI Taxonomy" id="1452508"/>
    <lineage>
        <taxon>Bacteria</taxon>
        <taxon>Pseudomonadati</taxon>
        <taxon>Pseudomonadota</taxon>
        <taxon>Betaproteobacteria</taxon>
        <taxon>Burkholderiales</taxon>
        <taxon>Sphaerotilaceae</taxon>
        <taxon>Caldimonas</taxon>
    </lineage>
</organism>
<dbReference type="Proteomes" id="UP000238605">
    <property type="component" value="Unassembled WGS sequence"/>
</dbReference>
<dbReference type="OrthoDB" id="7324255at2"/>
<keyword evidence="3" id="KW-1185">Reference proteome</keyword>
<sequence>MSATWDDLENALGWFRAAPSRWLQSARQDLSAAAEWIWVVLQGDFAEDQTTAQVITGTVISMIPLVDQVCDVRDLIANCKKINEDSTNKWAWVALVLTLIGLFPTLGSLAKGCLKILFAYGRKAVFNAGRQALDSDMWQATRPYVEHGLAKLNDHLARPEVRRALSALRIDQPYRYLAEQTRNVAAQLQVSRLTSAMDSALGPARQLLGMVKRWGGTDLARRANHTLQVLDGVRGQADRALAQAIKPVQDWLGRLAQRLDVEHRLNYRAQTNALNPHHFHRFSLDAEIEELRKSWPDWVAVGKGAKYRPLREAPEVPPGHFDISANAPRPLREAFKTFHTVHADVLPPGTVLYRVLDPKSNDNSLCWMTKAEFDQLLSKPEWRQKFAVWRHWNHNGEFVTYTVPPGEGLRVWRGTTASQRLNDQQGRPVLANEQGDLYWLDGGAEQIVVNPADLKRQHLGPRQFTGWGYDEGDIQVDLVGVPILQHNWYEAN</sequence>
<evidence type="ECO:0000313" key="3">
    <source>
        <dbReference type="Proteomes" id="UP000238605"/>
    </source>
</evidence>
<evidence type="ECO:0000256" key="1">
    <source>
        <dbReference type="SAM" id="Phobius"/>
    </source>
</evidence>
<keyword evidence="1" id="KW-0812">Transmembrane</keyword>
<dbReference type="RefSeq" id="WP_104302314.1">
    <property type="nucleotide sequence ID" value="NZ_PSNX01000006.1"/>
</dbReference>
<dbReference type="EMBL" id="PSNX01000006">
    <property type="protein sequence ID" value="PPE66715.1"/>
    <property type="molecule type" value="Genomic_DNA"/>
</dbReference>
<proteinExistence type="predicted"/>
<evidence type="ECO:0000313" key="2">
    <source>
        <dbReference type="EMBL" id="PPE66715.1"/>
    </source>
</evidence>
<keyword evidence="1" id="KW-0472">Membrane</keyword>
<gene>
    <name evidence="2" type="ORF">C1704_08650</name>
</gene>
<keyword evidence="1" id="KW-1133">Transmembrane helix</keyword>
<comment type="caution">
    <text evidence="2">The sequence shown here is derived from an EMBL/GenBank/DDBJ whole genome shotgun (WGS) entry which is preliminary data.</text>
</comment>
<accession>A0A2S5SVE0</accession>
<protein>
    <submittedName>
        <fullName evidence="2">Uncharacterized protein</fullName>
    </submittedName>
</protein>
<dbReference type="CDD" id="cd20746">
    <property type="entry name" value="FIX_Ntox15_NUC_DUF4112_RhsA-like"/>
    <property type="match status" value="1"/>
</dbReference>